<evidence type="ECO:0000313" key="2">
    <source>
        <dbReference type="Proteomes" id="UP001221757"/>
    </source>
</evidence>
<dbReference type="Proteomes" id="UP001221757">
    <property type="component" value="Unassembled WGS sequence"/>
</dbReference>
<dbReference type="SUPFAM" id="SSF55961">
    <property type="entry name" value="Bet v1-like"/>
    <property type="match status" value="1"/>
</dbReference>
<organism evidence="1 2">
    <name type="scientific">Mycena rosella</name>
    <name type="common">Pink bonnet</name>
    <name type="synonym">Agaricus rosellus</name>
    <dbReference type="NCBI Taxonomy" id="1033263"/>
    <lineage>
        <taxon>Eukaryota</taxon>
        <taxon>Fungi</taxon>
        <taxon>Dikarya</taxon>
        <taxon>Basidiomycota</taxon>
        <taxon>Agaricomycotina</taxon>
        <taxon>Agaricomycetes</taxon>
        <taxon>Agaricomycetidae</taxon>
        <taxon>Agaricales</taxon>
        <taxon>Marasmiineae</taxon>
        <taxon>Mycenaceae</taxon>
        <taxon>Mycena</taxon>
    </lineage>
</organism>
<sequence>MISSSKITFDEGNKLVRELTLPNSTNIVKEEIESHAATIMYFEMSTGPRITNVVSYGSDNELLLTYSFANGLPGVPVDKPKPSAEVLNAIIGKAMANGLVIFRQMAKEGKL</sequence>
<accession>A0AAD7D9J2</accession>
<dbReference type="EMBL" id="JARKIE010000098">
    <property type="protein sequence ID" value="KAJ7686224.1"/>
    <property type="molecule type" value="Genomic_DNA"/>
</dbReference>
<reference evidence="1" key="1">
    <citation type="submission" date="2023-03" db="EMBL/GenBank/DDBJ databases">
        <title>Massive genome expansion in bonnet fungi (Mycena s.s.) driven by repeated elements and novel gene families across ecological guilds.</title>
        <authorList>
            <consortium name="Lawrence Berkeley National Laboratory"/>
            <person name="Harder C.B."/>
            <person name="Miyauchi S."/>
            <person name="Viragh M."/>
            <person name="Kuo A."/>
            <person name="Thoen E."/>
            <person name="Andreopoulos B."/>
            <person name="Lu D."/>
            <person name="Skrede I."/>
            <person name="Drula E."/>
            <person name="Henrissat B."/>
            <person name="Morin E."/>
            <person name="Kohler A."/>
            <person name="Barry K."/>
            <person name="LaButti K."/>
            <person name="Morin E."/>
            <person name="Salamov A."/>
            <person name="Lipzen A."/>
            <person name="Mereny Z."/>
            <person name="Hegedus B."/>
            <person name="Baldrian P."/>
            <person name="Stursova M."/>
            <person name="Weitz H."/>
            <person name="Taylor A."/>
            <person name="Grigoriev I.V."/>
            <person name="Nagy L.G."/>
            <person name="Martin F."/>
            <person name="Kauserud H."/>
        </authorList>
    </citation>
    <scope>NUCLEOTIDE SEQUENCE</scope>
    <source>
        <strain evidence="1">CBHHK067</strain>
    </source>
</reference>
<protein>
    <submittedName>
        <fullName evidence="1">Uncharacterized protein</fullName>
    </submittedName>
</protein>
<dbReference type="InterPro" id="IPR015075">
    <property type="entry name" value="AtaL"/>
</dbReference>
<dbReference type="InterPro" id="IPR023393">
    <property type="entry name" value="START-like_dom_sf"/>
</dbReference>
<proteinExistence type="predicted"/>
<name>A0AAD7D9J2_MYCRO</name>
<comment type="caution">
    <text evidence="1">The sequence shown here is derived from an EMBL/GenBank/DDBJ whole genome shotgun (WGS) entry which is preliminary data.</text>
</comment>
<dbReference type="AlphaFoldDB" id="A0AAD7D9J2"/>
<dbReference type="Pfam" id="PF08982">
    <property type="entry name" value="AtaL"/>
    <property type="match status" value="1"/>
</dbReference>
<evidence type="ECO:0000313" key="1">
    <source>
        <dbReference type="EMBL" id="KAJ7686224.1"/>
    </source>
</evidence>
<keyword evidence="2" id="KW-1185">Reference proteome</keyword>
<dbReference type="Gene3D" id="3.30.530.20">
    <property type="match status" value="1"/>
</dbReference>
<gene>
    <name evidence="1" type="ORF">B0H17DRAFT_1137082</name>
</gene>